<proteinExistence type="predicted"/>
<dbReference type="Proteomes" id="UP000749309">
    <property type="component" value="Unassembled WGS sequence"/>
</dbReference>
<gene>
    <name evidence="1" type="ORF">GY632_3561</name>
</gene>
<dbReference type="AlphaFoldDB" id="A0A9P5CUZ0"/>
<accession>A0A9P5CUZ0</accession>
<comment type="caution">
    <text evidence="1">The sequence shown here is derived from an EMBL/GenBank/DDBJ whole genome shotgun (WGS) entry which is preliminary data.</text>
</comment>
<protein>
    <submittedName>
        <fullName evidence="1">Uncharacterized protein</fullName>
    </submittedName>
</protein>
<evidence type="ECO:0000313" key="2">
    <source>
        <dbReference type="Proteomes" id="UP000749309"/>
    </source>
</evidence>
<organism evidence="1 2">
    <name type="scientific">Trichophyton interdigitale</name>
    <dbReference type="NCBI Taxonomy" id="101480"/>
    <lineage>
        <taxon>Eukaryota</taxon>
        <taxon>Fungi</taxon>
        <taxon>Dikarya</taxon>
        <taxon>Ascomycota</taxon>
        <taxon>Pezizomycotina</taxon>
        <taxon>Eurotiomycetes</taxon>
        <taxon>Eurotiomycetidae</taxon>
        <taxon>Onygenales</taxon>
        <taxon>Arthrodermataceae</taxon>
        <taxon>Trichophyton</taxon>
    </lineage>
</organism>
<dbReference type="EMBL" id="JAAQVJ010000104">
    <property type="protein sequence ID" value="KAF3894845.1"/>
    <property type="molecule type" value="Genomic_DNA"/>
</dbReference>
<reference evidence="1" key="1">
    <citation type="submission" date="2020-03" db="EMBL/GenBank/DDBJ databases">
        <title>Whole Genome Sequence of Trichophyton interdigitale from India.</title>
        <authorList>
            <person name="Kumar P."/>
        </authorList>
    </citation>
    <scope>NUCLEOTIDE SEQUENCE</scope>
    <source>
        <strain evidence="1">UCMS-IGIB-CI14</strain>
    </source>
</reference>
<sequence>MQLPPAFPGDSTTEARVVQRIADGELAHAQLQDGRELEIRELAVLGRRAHILDQPVDLRPRQLRRPSAASLGRRIARLACPLDLAVRDALALGDFFVREALRAQPEDVCPRFLRQVSGHAGTQSGRRQDCGIQGTPCRIAGIGEQRAERAGGRAWMMRMGAAGWRAGVLRAGAAGDGGAVSAVRKFC</sequence>
<evidence type="ECO:0000313" key="1">
    <source>
        <dbReference type="EMBL" id="KAF3894845.1"/>
    </source>
</evidence>
<name>A0A9P5CUZ0_9EURO</name>